<accession>A0ABT3NZE8</accession>
<reference evidence="3 4" key="1">
    <citation type="submission" date="2022-10" db="EMBL/GenBank/DDBJ databases">
        <title>Roseococcus glaciei nov., sp. nov., isolated from glacier.</title>
        <authorList>
            <person name="Liu Q."/>
            <person name="Xin Y.-H."/>
        </authorList>
    </citation>
    <scope>NUCLEOTIDE SEQUENCE [LARGE SCALE GENOMIC DNA]</scope>
    <source>
        <strain evidence="3 4">MDT2-1-1</strain>
    </source>
</reference>
<proteinExistence type="predicted"/>
<evidence type="ECO:0000259" key="2">
    <source>
        <dbReference type="Pfam" id="PF07883"/>
    </source>
</evidence>
<dbReference type="SUPFAM" id="SSF51182">
    <property type="entry name" value="RmlC-like cupins"/>
    <property type="match status" value="1"/>
</dbReference>
<dbReference type="Gene3D" id="2.60.120.10">
    <property type="entry name" value="Jelly Rolls"/>
    <property type="match status" value="1"/>
</dbReference>
<dbReference type="InterPro" id="IPR014710">
    <property type="entry name" value="RmlC-like_jellyroll"/>
</dbReference>
<dbReference type="Pfam" id="PF07883">
    <property type="entry name" value="Cupin_2"/>
    <property type="match status" value="1"/>
</dbReference>
<comment type="caution">
    <text evidence="3">The sequence shown here is derived from an EMBL/GenBank/DDBJ whole genome shotgun (WGS) entry which is preliminary data.</text>
</comment>
<dbReference type="Proteomes" id="UP001526430">
    <property type="component" value="Unassembled WGS sequence"/>
</dbReference>
<dbReference type="PANTHER" id="PTHR35848">
    <property type="entry name" value="OXALATE-BINDING PROTEIN"/>
    <property type="match status" value="1"/>
</dbReference>
<keyword evidence="4" id="KW-1185">Reference proteome</keyword>
<dbReference type="CDD" id="cd02224">
    <property type="entry name" value="cupin_SPO2919-like"/>
    <property type="match status" value="1"/>
</dbReference>
<evidence type="ECO:0000256" key="1">
    <source>
        <dbReference type="ARBA" id="ARBA00022723"/>
    </source>
</evidence>
<gene>
    <name evidence="3" type="ORF">OF850_18045</name>
</gene>
<protein>
    <submittedName>
        <fullName evidence="3">Cupin domain-containing protein</fullName>
    </submittedName>
</protein>
<evidence type="ECO:0000313" key="3">
    <source>
        <dbReference type="EMBL" id="MCW8087531.1"/>
    </source>
</evidence>
<dbReference type="InterPro" id="IPR013096">
    <property type="entry name" value="Cupin_2"/>
</dbReference>
<dbReference type="EMBL" id="JAPFQI010000018">
    <property type="protein sequence ID" value="MCW8087531.1"/>
    <property type="molecule type" value="Genomic_DNA"/>
</dbReference>
<feature type="domain" description="Cupin type-2" evidence="2">
    <location>
        <begin position="18"/>
        <end position="88"/>
    </location>
</feature>
<dbReference type="InterPro" id="IPR011051">
    <property type="entry name" value="RmlC_Cupin_sf"/>
</dbReference>
<evidence type="ECO:0000313" key="4">
    <source>
        <dbReference type="Proteomes" id="UP001526430"/>
    </source>
</evidence>
<name>A0ABT3NZE8_9PROT</name>
<organism evidence="3 4">
    <name type="scientific">Sabulicella glaciei</name>
    <dbReference type="NCBI Taxonomy" id="2984948"/>
    <lineage>
        <taxon>Bacteria</taxon>
        <taxon>Pseudomonadati</taxon>
        <taxon>Pseudomonadota</taxon>
        <taxon>Alphaproteobacteria</taxon>
        <taxon>Acetobacterales</taxon>
        <taxon>Acetobacteraceae</taxon>
        <taxon>Sabulicella</taxon>
    </lineage>
</organism>
<dbReference type="RefSeq" id="WP_301591740.1">
    <property type="nucleotide sequence ID" value="NZ_JAPFQI010000018.1"/>
</dbReference>
<keyword evidence="1" id="KW-0479">Metal-binding</keyword>
<dbReference type="InterPro" id="IPR051610">
    <property type="entry name" value="GPI/OXD"/>
</dbReference>
<sequence>MKRPLGDFFGLRNFGVNLTTLRPGAATALHHRHLKQDEFVYVLEGEPTLITDAWETCLSPGMAAGFPAGGTAHHLENRTRRDCLILEIGDRTPGDSATYPDDDIAAVLGPNGGWLYTRKDGTPW</sequence>
<dbReference type="PANTHER" id="PTHR35848:SF9">
    <property type="entry name" value="SLL1358 PROTEIN"/>
    <property type="match status" value="1"/>
</dbReference>